<evidence type="ECO:0000313" key="1">
    <source>
        <dbReference type="EMBL" id="MCM4083078.1"/>
    </source>
</evidence>
<keyword evidence="2" id="KW-1185">Reference proteome</keyword>
<evidence type="ECO:0000313" key="2">
    <source>
        <dbReference type="Proteomes" id="UP001523216"/>
    </source>
</evidence>
<gene>
    <name evidence="1" type="ORF">LXN57_36535</name>
</gene>
<name>A0ABT0YAL0_9ACTN</name>
<dbReference type="EMBL" id="JAMQOL010000054">
    <property type="protein sequence ID" value="MCM4083078.1"/>
    <property type="molecule type" value="Genomic_DNA"/>
</dbReference>
<dbReference type="InterPro" id="IPR045428">
    <property type="entry name" value="EACC1"/>
</dbReference>
<protein>
    <submittedName>
        <fullName evidence="1">Uncharacterized protein</fullName>
    </submittedName>
</protein>
<dbReference type="Pfam" id="PF19953">
    <property type="entry name" value="EACC1"/>
    <property type="match status" value="1"/>
</dbReference>
<proteinExistence type="predicted"/>
<organism evidence="1 2">
    <name type="scientific">Paractinoplanes hotanensis</name>
    <dbReference type="NCBI Taxonomy" id="2906497"/>
    <lineage>
        <taxon>Bacteria</taxon>
        <taxon>Bacillati</taxon>
        <taxon>Actinomycetota</taxon>
        <taxon>Actinomycetes</taxon>
        <taxon>Micromonosporales</taxon>
        <taxon>Micromonosporaceae</taxon>
        <taxon>Paractinoplanes</taxon>
    </lineage>
</organism>
<dbReference type="Proteomes" id="UP001523216">
    <property type="component" value="Unassembled WGS sequence"/>
</dbReference>
<accession>A0ABT0YAL0</accession>
<reference evidence="1 2" key="1">
    <citation type="submission" date="2022-06" db="EMBL/GenBank/DDBJ databases">
        <title>Actinoplanes abujensis sp. nov., isolated from Nigerian arid soil.</title>
        <authorList>
            <person name="Ding P."/>
        </authorList>
    </citation>
    <scope>NUCLEOTIDE SEQUENCE [LARGE SCALE GENOMIC DNA]</scope>
    <source>
        <strain evidence="2">TRM88002</strain>
    </source>
</reference>
<sequence>MHARIAVGDNVTHELASLYSWLQRDDEFRGRVKTVTADLRPGDMGGVAEILTVALSSGGAVAALGGTLNAWIAARRTKVSVEVTDGDRTCRVEIDAANAANAAELLQTALASTGEP</sequence>
<comment type="caution">
    <text evidence="1">The sequence shown here is derived from an EMBL/GenBank/DDBJ whole genome shotgun (WGS) entry which is preliminary data.</text>
</comment>